<evidence type="ECO:0000313" key="5">
    <source>
        <dbReference type="EMBL" id="MBP2479082.1"/>
    </source>
</evidence>
<sequence length="337" mass="35380">MKRPTISDIAKAAGVSKGAASYALNGRPGVSETTRQRVLAIADELGWVASSAARSLSDGKAGAIGLVVDRPARVLGIEPFFMQLISGVQDALANGPVALLWQVADNAEAELAAYRTWWAQRRVDGVLLMDLRINDPRVKLVHDVGLPAVALAGPEGAGGLPCVWTDDGVAIAEVVEHLVSLGHRRIARVAGPAYFEHTRLRSLAFTAATARQGLTGGRTVHTDYSDEEGARATRDLLAGPDRPTALLFDNDVMAVAALGAAQEMGIAVPEELSLVAWDDSVLCRLVRPSLTAVRRPIAERGATAANMLVEVVAGRGGGEIRTADPVLVQRGSTAPVS</sequence>
<dbReference type="Pfam" id="PF00356">
    <property type="entry name" value="LacI"/>
    <property type="match status" value="1"/>
</dbReference>
<dbReference type="Proteomes" id="UP001519363">
    <property type="component" value="Unassembled WGS sequence"/>
</dbReference>
<dbReference type="Pfam" id="PF13377">
    <property type="entry name" value="Peripla_BP_3"/>
    <property type="match status" value="1"/>
</dbReference>
<evidence type="ECO:0000313" key="6">
    <source>
        <dbReference type="Proteomes" id="UP001519363"/>
    </source>
</evidence>
<keyword evidence="3" id="KW-0804">Transcription</keyword>
<keyword evidence="2 5" id="KW-0238">DNA-binding</keyword>
<dbReference type="GO" id="GO:0003677">
    <property type="term" value="F:DNA binding"/>
    <property type="evidence" value="ECO:0007669"/>
    <property type="project" value="UniProtKB-KW"/>
</dbReference>
<keyword evidence="6" id="KW-1185">Reference proteome</keyword>
<dbReference type="InterPro" id="IPR046335">
    <property type="entry name" value="LacI/GalR-like_sensor"/>
</dbReference>
<accession>A0ABS5ARS0</accession>
<evidence type="ECO:0000256" key="1">
    <source>
        <dbReference type="ARBA" id="ARBA00023015"/>
    </source>
</evidence>
<evidence type="ECO:0000256" key="3">
    <source>
        <dbReference type="ARBA" id="ARBA00023163"/>
    </source>
</evidence>
<dbReference type="InterPro" id="IPR010982">
    <property type="entry name" value="Lambda_DNA-bd_dom_sf"/>
</dbReference>
<name>A0ABS5ARS0_9PSEU</name>
<dbReference type="SMART" id="SM00354">
    <property type="entry name" value="HTH_LACI"/>
    <property type="match status" value="1"/>
</dbReference>
<dbReference type="InterPro" id="IPR000843">
    <property type="entry name" value="HTH_LacI"/>
</dbReference>
<organism evidence="5 6">
    <name type="scientific">Crossiella equi</name>
    <dbReference type="NCBI Taxonomy" id="130796"/>
    <lineage>
        <taxon>Bacteria</taxon>
        <taxon>Bacillati</taxon>
        <taxon>Actinomycetota</taxon>
        <taxon>Actinomycetes</taxon>
        <taxon>Pseudonocardiales</taxon>
        <taxon>Pseudonocardiaceae</taxon>
        <taxon>Crossiella</taxon>
    </lineage>
</organism>
<feature type="domain" description="HTH lacI-type" evidence="4">
    <location>
        <begin position="4"/>
        <end position="58"/>
    </location>
</feature>
<proteinExistence type="predicted"/>
<protein>
    <submittedName>
        <fullName evidence="5">DNA-binding LacI/PurR family transcriptional regulator</fullName>
    </submittedName>
</protein>
<comment type="caution">
    <text evidence="5">The sequence shown here is derived from an EMBL/GenBank/DDBJ whole genome shotgun (WGS) entry which is preliminary data.</text>
</comment>
<evidence type="ECO:0000256" key="2">
    <source>
        <dbReference type="ARBA" id="ARBA00023125"/>
    </source>
</evidence>
<dbReference type="PANTHER" id="PTHR30146">
    <property type="entry name" value="LACI-RELATED TRANSCRIPTIONAL REPRESSOR"/>
    <property type="match status" value="1"/>
</dbReference>
<dbReference type="CDD" id="cd06267">
    <property type="entry name" value="PBP1_LacI_sugar_binding-like"/>
    <property type="match status" value="1"/>
</dbReference>
<dbReference type="EMBL" id="JAGIOO010000001">
    <property type="protein sequence ID" value="MBP2479082.1"/>
    <property type="molecule type" value="Genomic_DNA"/>
</dbReference>
<dbReference type="CDD" id="cd01392">
    <property type="entry name" value="HTH_LacI"/>
    <property type="match status" value="1"/>
</dbReference>
<gene>
    <name evidence="5" type="ORF">JOF53_007954</name>
</gene>
<keyword evidence="1" id="KW-0805">Transcription regulation</keyword>
<dbReference type="PROSITE" id="PS00356">
    <property type="entry name" value="HTH_LACI_1"/>
    <property type="match status" value="1"/>
</dbReference>
<dbReference type="SUPFAM" id="SSF47413">
    <property type="entry name" value="lambda repressor-like DNA-binding domains"/>
    <property type="match status" value="1"/>
</dbReference>
<dbReference type="Gene3D" id="1.10.260.40">
    <property type="entry name" value="lambda repressor-like DNA-binding domains"/>
    <property type="match status" value="1"/>
</dbReference>
<reference evidence="5 6" key="1">
    <citation type="submission" date="2021-03" db="EMBL/GenBank/DDBJ databases">
        <title>Sequencing the genomes of 1000 actinobacteria strains.</title>
        <authorList>
            <person name="Klenk H.-P."/>
        </authorList>
    </citation>
    <scope>NUCLEOTIDE SEQUENCE [LARGE SCALE GENOMIC DNA]</scope>
    <source>
        <strain evidence="5 6">DSM 44580</strain>
    </source>
</reference>
<dbReference type="RefSeq" id="WP_086788476.1">
    <property type="nucleotide sequence ID" value="NZ_JAGIOO010000001.1"/>
</dbReference>
<dbReference type="Gene3D" id="3.40.50.2300">
    <property type="match status" value="2"/>
</dbReference>
<dbReference type="PANTHER" id="PTHR30146:SF155">
    <property type="entry name" value="ALANINE RACEMASE"/>
    <property type="match status" value="1"/>
</dbReference>
<dbReference type="InterPro" id="IPR028082">
    <property type="entry name" value="Peripla_BP_I"/>
</dbReference>
<dbReference type="SUPFAM" id="SSF53822">
    <property type="entry name" value="Periplasmic binding protein-like I"/>
    <property type="match status" value="1"/>
</dbReference>
<evidence type="ECO:0000259" key="4">
    <source>
        <dbReference type="PROSITE" id="PS50932"/>
    </source>
</evidence>
<dbReference type="PROSITE" id="PS50932">
    <property type="entry name" value="HTH_LACI_2"/>
    <property type="match status" value="1"/>
</dbReference>